<accession>A0A0C3BEB6</accession>
<gene>
    <name evidence="1" type="ORF">PILCRDRAFT_669014</name>
</gene>
<reference evidence="2" key="2">
    <citation type="submission" date="2015-01" db="EMBL/GenBank/DDBJ databases">
        <title>Evolutionary Origins and Diversification of the Mycorrhizal Mutualists.</title>
        <authorList>
            <consortium name="DOE Joint Genome Institute"/>
            <consortium name="Mycorrhizal Genomics Consortium"/>
            <person name="Kohler A."/>
            <person name="Kuo A."/>
            <person name="Nagy L.G."/>
            <person name="Floudas D."/>
            <person name="Copeland A."/>
            <person name="Barry K.W."/>
            <person name="Cichocki N."/>
            <person name="Veneault-Fourrey C."/>
            <person name="LaButti K."/>
            <person name="Lindquist E.A."/>
            <person name="Lipzen A."/>
            <person name="Lundell T."/>
            <person name="Morin E."/>
            <person name="Murat C."/>
            <person name="Riley R."/>
            <person name="Ohm R."/>
            <person name="Sun H."/>
            <person name="Tunlid A."/>
            <person name="Henrissat B."/>
            <person name="Grigoriev I.V."/>
            <person name="Hibbett D.S."/>
            <person name="Martin F."/>
        </authorList>
    </citation>
    <scope>NUCLEOTIDE SEQUENCE [LARGE SCALE GENOMIC DNA]</scope>
    <source>
        <strain evidence="2">F 1598</strain>
    </source>
</reference>
<dbReference type="AlphaFoldDB" id="A0A0C3BEB6"/>
<name>A0A0C3BEB6_PILCF</name>
<proteinExistence type="predicted"/>
<dbReference type="Proteomes" id="UP000054166">
    <property type="component" value="Unassembled WGS sequence"/>
</dbReference>
<keyword evidence="2" id="KW-1185">Reference proteome</keyword>
<dbReference type="EMBL" id="KN833044">
    <property type="protein sequence ID" value="KIM75652.1"/>
    <property type="molecule type" value="Genomic_DNA"/>
</dbReference>
<protein>
    <submittedName>
        <fullName evidence="1">Uncharacterized protein</fullName>
    </submittedName>
</protein>
<sequence length="66" mass="7847">MSNSLSIIAMLQRKHPSSSMSRFHLFFLWYLGAIGHRSCSSRRQREWTSGCFLHFPHLDRAHIRFI</sequence>
<reference evidence="1 2" key="1">
    <citation type="submission" date="2014-04" db="EMBL/GenBank/DDBJ databases">
        <authorList>
            <consortium name="DOE Joint Genome Institute"/>
            <person name="Kuo A."/>
            <person name="Tarkka M."/>
            <person name="Buscot F."/>
            <person name="Kohler A."/>
            <person name="Nagy L.G."/>
            <person name="Floudas D."/>
            <person name="Copeland A."/>
            <person name="Barry K.W."/>
            <person name="Cichocki N."/>
            <person name="Veneault-Fourrey C."/>
            <person name="LaButti K."/>
            <person name="Lindquist E.A."/>
            <person name="Lipzen A."/>
            <person name="Lundell T."/>
            <person name="Morin E."/>
            <person name="Murat C."/>
            <person name="Sun H."/>
            <person name="Tunlid A."/>
            <person name="Henrissat B."/>
            <person name="Grigoriev I.V."/>
            <person name="Hibbett D.S."/>
            <person name="Martin F."/>
            <person name="Nordberg H.P."/>
            <person name="Cantor M.N."/>
            <person name="Hua S.X."/>
        </authorList>
    </citation>
    <scope>NUCLEOTIDE SEQUENCE [LARGE SCALE GENOMIC DNA]</scope>
    <source>
        <strain evidence="1 2">F 1598</strain>
    </source>
</reference>
<organism evidence="1 2">
    <name type="scientific">Piloderma croceum (strain F 1598)</name>
    <dbReference type="NCBI Taxonomy" id="765440"/>
    <lineage>
        <taxon>Eukaryota</taxon>
        <taxon>Fungi</taxon>
        <taxon>Dikarya</taxon>
        <taxon>Basidiomycota</taxon>
        <taxon>Agaricomycotina</taxon>
        <taxon>Agaricomycetes</taxon>
        <taxon>Agaricomycetidae</taxon>
        <taxon>Atheliales</taxon>
        <taxon>Atheliaceae</taxon>
        <taxon>Piloderma</taxon>
    </lineage>
</organism>
<dbReference type="InParanoid" id="A0A0C3BEB6"/>
<evidence type="ECO:0000313" key="1">
    <source>
        <dbReference type="EMBL" id="KIM75652.1"/>
    </source>
</evidence>
<evidence type="ECO:0000313" key="2">
    <source>
        <dbReference type="Proteomes" id="UP000054166"/>
    </source>
</evidence>
<dbReference type="HOGENOM" id="CLU_2832081_0_0_1"/>